<feature type="compositionally biased region" description="Pro residues" evidence="1">
    <location>
        <begin position="358"/>
        <end position="370"/>
    </location>
</feature>
<proteinExistence type="predicted"/>
<protein>
    <submittedName>
        <fullName evidence="2">Uncharacterized protein</fullName>
    </submittedName>
</protein>
<evidence type="ECO:0000313" key="2">
    <source>
        <dbReference type="EMBL" id="PKY55101.1"/>
    </source>
</evidence>
<feature type="compositionally biased region" description="Basic and acidic residues" evidence="1">
    <location>
        <begin position="139"/>
        <end position="180"/>
    </location>
</feature>
<accession>A0A2I1H897</accession>
<dbReference type="VEuPathDB" id="FungiDB:FUN_001323"/>
<dbReference type="VEuPathDB" id="FungiDB:RhiirFUN_021675"/>
<feature type="compositionally biased region" description="Basic and acidic residues" evidence="1">
    <location>
        <begin position="387"/>
        <end position="402"/>
    </location>
</feature>
<dbReference type="Proteomes" id="UP000234323">
    <property type="component" value="Unassembled WGS sequence"/>
</dbReference>
<sequence>MNIISPKEFVNTFYKDIFNLLSEKFTRIGTRRPNVFREDVLRVFKQTDKSIKVFNTIAQVTSLPVEELILLLESSVEVAHKIYMDNTKLQGRTYEILRTKANENHSQSREFSNTLSKQAGVIKRQERIISQKNEQIKKFSQEAEKTRSELKKVKSDNNKEPDQQKNSKKADRHQTGENRKKSLRYQYYQNYPRMIQFSRRHVTYFSTIFRNIGAKRTWYDASLGLKGRQERDQWQIVRDLTDEEMKKIKEVGTIKFLEDEFAGKSKAAFIKIIKITKNWKMIGYFYNQKDMEEEVEDSCTKGDMKRIWLIRNKKTIFKEEKKKRSMIILQEKEKKQEETAVTSKKNLESESKGLSVTPPNPTSPATPDSPPVRTYRELGKLTSGKESSMHSPKEKTRQKVFETPDEDEVVEMINKWRLSDSEMEWEKINSQAIEEVTNSFSPKEKKAVEKGLSPSLHWFTRIGQRVIDLAENNDIVRLYTTLNDGFERRLKDENRYQDRKDIRDKRPLFDSPKRSETSGSPSESEVEEEDIKPYDEGG</sequence>
<evidence type="ECO:0000313" key="3">
    <source>
        <dbReference type="Proteomes" id="UP000234323"/>
    </source>
</evidence>
<gene>
    <name evidence="2" type="ORF">RhiirA4_427259</name>
</gene>
<feature type="compositionally biased region" description="Basic and acidic residues" evidence="1">
    <location>
        <begin position="493"/>
        <end position="516"/>
    </location>
</feature>
<dbReference type="EMBL" id="LLXI01001775">
    <property type="protein sequence ID" value="PKY55101.1"/>
    <property type="molecule type" value="Genomic_DNA"/>
</dbReference>
<comment type="caution">
    <text evidence="2">The sequence shown here is derived from an EMBL/GenBank/DDBJ whole genome shotgun (WGS) entry which is preliminary data.</text>
</comment>
<feature type="region of interest" description="Disordered" evidence="1">
    <location>
        <begin position="493"/>
        <end position="538"/>
    </location>
</feature>
<reference evidence="2 3" key="1">
    <citation type="submission" date="2015-10" db="EMBL/GenBank/DDBJ databases">
        <title>Genome analyses suggest a sexual origin of heterokaryosis in a supposedly ancient asexual fungus.</title>
        <authorList>
            <person name="Ropars J."/>
            <person name="Sedzielewska K."/>
            <person name="Noel J."/>
            <person name="Charron P."/>
            <person name="Farinelli L."/>
            <person name="Marton T."/>
            <person name="Kruger M."/>
            <person name="Pelin A."/>
            <person name="Brachmann A."/>
            <person name="Corradi N."/>
        </authorList>
    </citation>
    <scope>NUCLEOTIDE SEQUENCE [LARGE SCALE GENOMIC DNA]</scope>
    <source>
        <strain evidence="2 3">A4</strain>
    </source>
</reference>
<keyword evidence="3" id="KW-1185">Reference proteome</keyword>
<dbReference type="VEuPathDB" id="FungiDB:RhiirA1_470314"/>
<feature type="region of interest" description="Disordered" evidence="1">
    <location>
        <begin position="333"/>
        <end position="402"/>
    </location>
</feature>
<evidence type="ECO:0000256" key="1">
    <source>
        <dbReference type="SAM" id="MobiDB-lite"/>
    </source>
</evidence>
<dbReference type="AlphaFoldDB" id="A0A2I1H897"/>
<feature type="region of interest" description="Disordered" evidence="1">
    <location>
        <begin position="139"/>
        <end position="183"/>
    </location>
</feature>
<name>A0A2I1H897_9GLOM</name>
<organism evidence="2 3">
    <name type="scientific">Rhizophagus irregularis</name>
    <dbReference type="NCBI Taxonomy" id="588596"/>
    <lineage>
        <taxon>Eukaryota</taxon>
        <taxon>Fungi</taxon>
        <taxon>Fungi incertae sedis</taxon>
        <taxon>Mucoromycota</taxon>
        <taxon>Glomeromycotina</taxon>
        <taxon>Glomeromycetes</taxon>
        <taxon>Glomerales</taxon>
        <taxon>Glomeraceae</taxon>
        <taxon>Rhizophagus</taxon>
    </lineage>
</organism>